<accession>A0A382QWR5</accession>
<dbReference type="SUPFAM" id="SSF52172">
    <property type="entry name" value="CheY-like"/>
    <property type="match status" value="1"/>
</dbReference>
<dbReference type="InterPro" id="IPR011006">
    <property type="entry name" value="CheY-like_superfamily"/>
</dbReference>
<dbReference type="AlphaFoldDB" id="A0A382QWR5"/>
<gene>
    <name evidence="1" type="ORF">METZ01_LOCUS342162</name>
</gene>
<dbReference type="EMBL" id="UINC01117109">
    <property type="protein sequence ID" value="SVC89308.1"/>
    <property type="molecule type" value="Genomic_DNA"/>
</dbReference>
<name>A0A382QWR5_9ZZZZ</name>
<organism evidence="1">
    <name type="scientific">marine metagenome</name>
    <dbReference type="NCBI Taxonomy" id="408172"/>
    <lineage>
        <taxon>unclassified sequences</taxon>
        <taxon>metagenomes</taxon>
        <taxon>ecological metagenomes</taxon>
    </lineage>
</organism>
<evidence type="ECO:0000313" key="1">
    <source>
        <dbReference type="EMBL" id="SVC89308.1"/>
    </source>
</evidence>
<protein>
    <recommendedName>
        <fullName evidence="2">B12-binding domain-containing protein</fullName>
    </recommendedName>
</protein>
<dbReference type="Gene3D" id="3.40.50.280">
    <property type="entry name" value="Cobalamin-binding domain"/>
    <property type="match status" value="1"/>
</dbReference>
<sequence length="165" mass="19421">MKIAISYPPIINNDGQKAMVSQNRNVQFFRKPTYLLPVIHGQAATWLRDLGYDILWDDGNAQTKTFDQWYRDLLSQCPDVVVFESTTPVMRFYWKLINRLKSDLPRCIFIMTGYHSMRQPEETLKESATDIVLRSNHIDFVLSRLIPYIDEHQDWRINCPIEGLL</sequence>
<reference evidence="1" key="1">
    <citation type="submission" date="2018-05" db="EMBL/GenBank/DDBJ databases">
        <authorList>
            <person name="Lanie J.A."/>
            <person name="Ng W.-L."/>
            <person name="Kazmierczak K.M."/>
            <person name="Andrzejewski T.M."/>
            <person name="Davidsen T.M."/>
            <person name="Wayne K.J."/>
            <person name="Tettelin H."/>
            <person name="Glass J.I."/>
            <person name="Rusch D."/>
            <person name="Podicherti R."/>
            <person name="Tsui H.-C.T."/>
            <person name="Winkler M.E."/>
        </authorList>
    </citation>
    <scope>NUCLEOTIDE SEQUENCE</scope>
</reference>
<proteinExistence type="predicted"/>
<feature type="non-terminal residue" evidence="1">
    <location>
        <position position="165"/>
    </location>
</feature>
<evidence type="ECO:0008006" key="2">
    <source>
        <dbReference type="Google" id="ProtNLM"/>
    </source>
</evidence>